<evidence type="ECO:0000313" key="9">
    <source>
        <dbReference type="Ensembl" id="ENSRFEP00010018400.1"/>
    </source>
</evidence>
<keyword evidence="3" id="KW-0325">Glycoprotein</keyword>
<keyword evidence="10" id="KW-1185">Reference proteome</keyword>
<gene>
    <name evidence="9" type="primary">SIRPB2</name>
    <name evidence="8" type="ORF">mRhiFer1_015313</name>
</gene>
<dbReference type="InterPro" id="IPR007110">
    <property type="entry name" value="Ig-like_dom"/>
</dbReference>
<dbReference type="InterPro" id="IPR003599">
    <property type="entry name" value="Ig_sub"/>
</dbReference>
<dbReference type="PROSITE" id="PS50835">
    <property type="entry name" value="IG_LIKE"/>
    <property type="match status" value="2"/>
</dbReference>
<dbReference type="InterPro" id="IPR051755">
    <property type="entry name" value="Ig-like_CS_Receptor"/>
</dbReference>
<feature type="signal peptide" evidence="6">
    <location>
        <begin position="1"/>
        <end position="32"/>
    </location>
</feature>
<dbReference type="Gene3D" id="2.60.40.10">
    <property type="entry name" value="Immunoglobulins"/>
    <property type="match status" value="2"/>
</dbReference>
<dbReference type="Proteomes" id="UP000472240">
    <property type="component" value="Chromosome 23"/>
</dbReference>
<reference evidence="9 10" key="2">
    <citation type="journal article" date="2018" name="Annu Rev Anim Biosci">
        <title>Bat Biology, Genomes, and the Bat1K Project: To Generate Chromosome-Level Genomes for All Living Bat Species.</title>
        <authorList>
            <person name="Teeling E.C."/>
            <person name="Vernes S.C."/>
            <person name="Davalos L.M."/>
            <person name="Ray D.A."/>
            <person name="Gilbert M.T.P."/>
            <person name="Myers E."/>
        </authorList>
    </citation>
    <scope>NUCLEOTIDE SEQUENCE</scope>
</reference>
<reference evidence="8 11" key="4">
    <citation type="journal article" date="2020" name="Nature">
        <title>Six reference-quality genomes reveal evolution of bat adaptations.</title>
        <authorList>
            <person name="Jebb D."/>
            <person name="Huang Z."/>
            <person name="Pippel M."/>
            <person name="Hughes G.M."/>
            <person name="Lavrichenko K."/>
            <person name="Devanna P."/>
            <person name="Winkler S."/>
            <person name="Jermiin L.S."/>
            <person name="Skirmuntt E.C."/>
            <person name="Katzourakis A."/>
            <person name="Burkitt-Gray L."/>
            <person name="Ray D.A."/>
            <person name="Sullivan K.A.M."/>
            <person name="Roscito J.G."/>
            <person name="Kirilenko B.M."/>
            <person name="Davalos L.M."/>
            <person name="Corthals A.P."/>
            <person name="Power M.L."/>
            <person name="Jones G."/>
            <person name="Ransome R.D."/>
            <person name="Dechmann D.K.N."/>
            <person name="Locatelli A.G."/>
            <person name="Puechmaille S.J."/>
            <person name="Fedrigo O."/>
            <person name="Jarvis E.D."/>
            <person name="Hiller M."/>
            <person name="Vernes S.C."/>
            <person name="Myers E.W."/>
            <person name="Teeling E.C."/>
        </authorList>
    </citation>
    <scope>NUCLEOTIDE SEQUENCE [LARGE SCALE GENOMIC DNA]</scope>
    <source>
        <strain evidence="8">MRhiFer1</strain>
        <tissue evidence="8">Lung</tissue>
    </source>
</reference>
<dbReference type="RefSeq" id="XP_032951216.1">
    <property type="nucleotide sequence ID" value="XM_033095325.1"/>
</dbReference>
<keyword evidence="5" id="KW-0472">Membrane</keyword>
<evidence type="ECO:0000256" key="2">
    <source>
        <dbReference type="ARBA" id="ARBA00023157"/>
    </source>
</evidence>
<name>A0A671EYL0_RHIFE</name>
<feature type="domain" description="Ig-like" evidence="7">
    <location>
        <begin position="11"/>
        <end position="123"/>
    </location>
</feature>
<dbReference type="OMA" id="PCSWLLA"/>
<reference evidence="9" key="5">
    <citation type="submission" date="2025-05" db="UniProtKB">
        <authorList>
            <consortium name="Ensembl"/>
        </authorList>
    </citation>
    <scope>IDENTIFICATION</scope>
</reference>
<dbReference type="SMART" id="SM00409">
    <property type="entry name" value="IG"/>
    <property type="match status" value="2"/>
</dbReference>
<reference evidence="9 10" key="3">
    <citation type="submission" date="2018-12" db="EMBL/GenBank/DDBJ databases">
        <title>G10K-VGP greater horseshoe bat female genome, primary haplotype.</title>
        <authorList>
            <person name="Teeling E."/>
            <person name="Myers G."/>
            <person name="Vernes S."/>
            <person name="Pippel M."/>
            <person name="Winkler S."/>
            <person name="Fedrigo O."/>
            <person name="Rhie A."/>
            <person name="Koren S."/>
            <person name="Phillippy A."/>
            <person name="Lewin H."/>
            <person name="Damas J."/>
            <person name="Howe K."/>
            <person name="Mountcastle J."/>
            <person name="Jarvis E.D."/>
        </authorList>
    </citation>
    <scope>NUCLEOTIDE SEQUENCE [LARGE SCALE GENOMIC DNA]</scope>
</reference>
<feature type="transmembrane region" description="Helical" evidence="5">
    <location>
        <begin position="284"/>
        <end position="311"/>
    </location>
</feature>
<dbReference type="GeneTree" id="ENSGT00960000186656"/>
<evidence type="ECO:0000259" key="7">
    <source>
        <dbReference type="PROSITE" id="PS50835"/>
    </source>
</evidence>
<sequence length="330" mass="36108">MPNPPHPDHSPPCSQLLALFLVLSGACELSNGSEWQVLQPEGPMLVAEGETLLLRCTVIGSCIEAVMKWIKVSNQEQREIYNFKHGFFPGVTPTIQQTLEPRHCDYSIYIHNVTKEQAGTYHCVGPDGFNEHSKTQLEEGTSVLVKGAGDLEPNLWIIQPQEVVLATVGDTVFLNCTVHGNGPSGPIRWFLGTGLSREAIYNFEGISQPNVTAARASNSDFSILLQGVSTEHAGTYYCVKFQRKPPRQYLSGQGTMLRVKAKPTSPQEIQIIDQPVARTFPSGLLSVLTIAVLGLKTVTLAALALALAACWRRAGQEDIKTQRPAELYLS</sequence>
<dbReference type="EMBL" id="JACAGC010000023">
    <property type="protein sequence ID" value="KAF6284839.1"/>
    <property type="molecule type" value="Genomic_DNA"/>
</dbReference>
<evidence type="ECO:0000256" key="3">
    <source>
        <dbReference type="ARBA" id="ARBA00023180"/>
    </source>
</evidence>
<protein>
    <submittedName>
        <fullName evidence="9">Signal regulatory protein beta 2</fullName>
    </submittedName>
</protein>
<evidence type="ECO:0000313" key="10">
    <source>
        <dbReference type="Proteomes" id="UP000472240"/>
    </source>
</evidence>
<reference evidence="9 10" key="1">
    <citation type="journal article" date="2015" name="Annu Rev Anim Biosci">
        <title>The Genome 10K Project: a way forward.</title>
        <authorList>
            <person name="Koepfli K.P."/>
            <person name="Paten B."/>
            <person name="O'Brien S.J."/>
            <person name="Koepfli K.P."/>
            <person name="Paten B."/>
            <person name="Antunes A."/>
            <person name="Belov K."/>
            <person name="Bustamante C."/>
            <person name="Castoe T.A."/>
            <person name="Clawson H."/>
            <person name="Crawford A.J."/>
            <person name="Diekhans M."/>
            <person name="Distel D."/>
            <person name="Durbin R."/>
            <person name="Earl D."/>
            <person name="Fujita M.K."/>
            <person name="Gamble T."/>
            <person name="Georges A."/>
            <person name="Gemmell N."/>
            <person name="Gilbert M.T."/>
            <person name="Graves J.M."/>
            <person name="Green R.E."/>
            <person name="Hickey G."/>
            <person name="Jarvis E.D."/>
            <person name="Johnson W."/>
            <person name="Komissarov A."/>
            <person name="Korf I."/>
            <person name="Kuhn R."/>
            <person name="Larkin D.M."/>
            <person name="Lewin H."/>
            <person name="Lopez J.V."/>
            <person name="Ma J."/>
            <person name="Marques-Bonet T."/>
            <person name="Miller W."/>
            <person name="Murphy R."/>
            <person name="Pevzner P."/>
            <person name="Shapiro B."/>
            <person name="Steiner C."/>
            <person name="Tamazian G."/>
            <person name="Venkatesh B."/>
            <person name="Wang J."/>
            <person name="Wayne R."/>
            <person name="Wiley E."/>
            <person name="Yang H."/>
            <person name="Zhang G."/>
            <person name="Haussler D."/>
            <person name="Ryder O."/>
            <person name="O'Brien S.J."/>
        </authorList>
    </citation>
    <scope>NUCLEOTIDE SEQUENCE</scope>
</reference>
<dbReference type="CTD" id="284759"/>
<keyword evidence="5" id="KW-1133">Transmembrane helix</keyword>
<feature type="domain" description="Ig-like" evidence="7">
    <location>
        <begin position="153"/>
        <end position="238"/>
    </location>
</feature>
<evidence type="ECO:0000256" key="4">
    <source>
        <dbReference type="ARBA" id="ARBA00023319"/>
    </source>
</evidence>
<dbReference type="Ensembl" id="ENSRFET00010020054.1">
    <property type="protein sequence ID" value="ENSRFEP00010018400.1"/>
    <property type="gene ID" value="ENSRFEG00010012462.1"/>
</dbReference>
<dbReference type="InterPro" id="IPR013783">
    <property type="entry name" value="Ig-like_fold"/>
</dbReference>
<dbReference type="GeneID" id="117016180"/>
<keyword evidence="2" id="KW-1015">Disulfide bond</keyword>
<keyword evidence="4" id="KW-0393">Immunoglobulin domain</keyword>
<dbReference type="SMART" id="SM00408">
    <property type="entry name" value="IGc2"/>
    <property type="match status" value="2"/>
</dbReference>
<evidence type="ECO:0000256" key="5">
    <source>
        <dbReference type="SAM" id="Phobius"/>
    </source>
</evidence>
<dbReference type="SUPFAM" id="SSF48726">
    <property type="entry name" value="Immunoglobulin"/>
    <property type="match status" value="2"/>
</dbReference>
<dbReference type="AlphaFoldDB" id="A0A671EYL0"/>
<organism evidence="9 10">
    <name type="scientific">Rhinolophus ferrumequinum</name>
    <name type="common">Greater horseshoe bat</name>
    <dbReference type="NCBI Taxonomy" id="59479"/>
    <lineage>
        <taxon>Eukaryota</taxon>
        <taxon>Metazoa</taxon>
        <taxon>Chordata</taxon>
        <taxon>Craniata</taxon>
        <taxon>Vertebrata</taxon>
        <taxon>Euteleostomi</taxon>
        <taxon>Mammalia</taxon>
        <taxon>Eutheria</taxon>
        <taxon>Laurasiatheria</taxon>
        <taxon>Chiroptera</taxon>
        <taxon>Yinpterochiroptera</taxon>
        <taxon>Rhinolophoidea</taxon>
        <taxon>Rhinolophidae</taxon>
        <taxon>Rhinolophinae</taxon>
        <taxon>Rhinolophus</taxon>
    </lineage>
</organism>
<dbReference type="FunFam" id="2.60.40.10:FF:000295">
    <property type="entry name" value="Tyrosine-protein phosphatase non-receptor type substrate 1"/>
    <property type="match status" value="1"/>
</dbReference>
<proteinExistence type="predicted"/>
<accession>A0A671EYL0</accession>
<dbReference type="PANTHER" id="PTHR19971">
    <property type="entry name" value="SIGNAL-REGULATORY PROTEIN BETA"/>
    <property type="match status" value="1"/>
</dbReference>
<keyword evidence="1 6" id="KW-0732">Signal</keyword>
<evidence type="ECO:0000313" key="8">
    <source>
        <dbReference type="EMBL" id="KAF6284839.1"/>
    </source>
</evidence>
<evidence type="ECO:0000256" key="6">
    <source>
        <dbReference type="SAM" id="SignalP"/>
    </source>
</evidence>
<evidence type="ECO:0000256" key="1">
    <source>
        <dbReference type="ARBA" id="ARBA00022729"/>
    </source>
</evidence>
<evidence type="ECO:0000313" key="11">
    <source>
        <dbReference type="Proteomes" id="UP000585614"/>
    </source>
</evidence>
<feature type="chain" id="PRO_5044626063" evidence="6">
    <location>
        <begin position="33"/>
        <end position="330"/>
    </location>
</feature>
<dbReference type="InterPro" id="IPR036179">
    <property type="entry name" value="Ig-like_dom_sf"/>
</dbReference>
<dbReference type="InterPro" id="IPR013106">
    <property type="entry name" value="Ig_V-set"/>
</dbReference>
<dbReference type="Proteomes" id="UP000585614">
    <property type="component" value="Unassembled WGS sequence"/>
</dbReference>
<dbReference type="Pfam" id="PF07686">
    <property type="entry name" value="V-set"/>
    <property type="match status" value="2"/>
</dbReference>
<dbReference type="InterPro" id="IPR003598">
    <property type="entry name" value="Ig_sub2"/>
</dbReference>
<keyword evidence="5" id="KW-0812">Transmembrane</keyword>